<keyword evidence="3" id="KW-1185">Reference proteome</keyword>
<sequence length="397" mass="42038">MLALLAADIVLVSCRRLLPGQADGPIADAYQMDILWPSYLDNGFIRRGASGTVMALIRDSALIDPAAGYHILGTLLLLAPLILLLRRLANRHESGWLWFAALLALSPQLFAAWALDLARSDMLAMSFVAWAALAMVDGRQRIAVASLLAGSLVHEVALFYGGALLAAFAWADARTGRLPARAAVTPLALLVSGIVVIAGAQSAFGDDGPAIARTILRHDPVTGMHAAYMSAGGLRTLVTSACMSFSDVQTGIFISSCVVVLACYMYLLLPAGRDELALLAFVSFVPMVALGAVAIDYGRWLTLAVMNGWLAAVILRLRAPKAGVATAPRLPLAVALLTALVSMGEARIYFANDAAMILANAVYPYPVPRKHFEACDPSWRSVIAPPDGRNLEGSSSS</sequence>
<gene>
    <name evidence="2" type="ORF">KOF26_04790</name>
</gene>
<protein>
    <recommendedName>
        <fullName evidence="4">EpsG family protein</fullName>
    </recommendedName>
</protein>
<feature type="transmembrane region" description="Helical" evidence="1">
    <location>
        <begin position="145"/>
        <end position="171"/>
    </location>
</feature>
<dbReference type="Proteomes" id="UP000776276">
    <property type="component" value="Unassembled WGS sequence"/>
</dbReference>
<keyword evidence="1" id="KW-0812">Transmembrane</keyword>
<name>A0ABS6BFV8_9SPHN</name>
<evidence type="ECO:0008006" key="4">
    <source>
        <dbReference type="Google" id="ProtNLM"/>
    </source>
</evidence>
<keyword evidence="1" id="KW-1133">Transmembrane helix</keyword>
<feature type="transmembrane region" description="Helical" evidence="1">
    <location>
        <begin position="276"/>
        <end position="294"/>
    </location>
</feature>
<feature type="transmembrane region" description="Helical" evidence="1">
    <location>
        <begin position="66"/>
        <end position="84"/>
    </location>
</feature>
<dbReference type="EMBL" id="JAHKRT010000002">
    <property type="protein sequence ID" value="MBU3077177.1"/>
    <property type="molecule type" value="Genomic_DNA"/>
</dbReference>
<feature type="transmembrane region" description="Helical" evidence="1">
    <location>
        <begin position="183"/>
        <end position="205"/>
    </location>
</feature>
<evidence type="ECO:0000256" key="1">
    <source>
        <dbReference type="SAM" id="Phobius"/>
    </source>
</evidence>
<feature type="transmembrane region" description="Helical" evidence="1">
    <location>
        <begin position="300"/>
        <end position="318"/>
    </location>
</feature>
<reference evidence="2 3" key="1">
    <citation type="submission" date="2021-06" db="EMBL/GenBank/DDBJ databases">
        <title>Sphingomonas sp. XMGL2, whole genome shotgun sequencing project.</title>
        <authorList>
            <person name="Zhao G."/>
            <person name="Shen L."/>
        </authorList>
    </citation>
    <scope>NUCLEOTIDE SEQUENCE [LARGE SCALE GENOMIC DNA]</scope>
    <source>
        <strain evidence="2 3">XMGL2</strain>
    </source>
</reference>
<proteinExistence type="predicted"/>
<organism evidence="2 3">
    <name type="scientific">Sphingomonas quercus</name>
    <dbReference type="NCBI Taxonomy" id="2842451"/>
    <lineage>
        <taxon>Bacteria</taxon>
        <taxon>Pseudomonadati</taxon>
        <taxon>Pseudomonadota</taxon>
        <taxon>Alphaproteobacteria</taxon>
        <taxon>Sphingomonadales</taxon>
        <taxon>Sphingomonadaceae</taxon>
        <taxon>Sphingomonas</taxon>
    </lineage>
</organism>
<evidence type="ECO:0000313" key="3">
    <source>
        <dbReference type="Proteomes" id="UP000776276"/>
    </source>
</evidence>
<feature type="transmembrane region" description="Helical" evidence="1">
    <location>
        <begin position="252"/>
        <end position="269"/>
    </location>
</feature>
<accession>A0ABS6BFV8</accession>
<keyword evidence="1" id="KW-0472">Membrane</keyword>
<evidence type="ECO:0000313" key="2">
    <source>
        <dbReference type="EMBL" id="MBU3077177.1"/>
    </source>
</evidence>
<comment type="caution">
    <text evidence="2">The sequence shown here is derived from an EMBL/GenBank/DDBJ whole genome shotgun (WGS) entry which is preliminary data.</text>
</comment>
<feature type="transmembrane region" description="Helical" evidence="1">
    <location>
        <begin position="96"/>
        <end position="115"/>
    </location>
</feature>